<dbReference type="Pfam" id="PF13669">
    <property type="entry name" value="Glyoxalase_4"/>
    <property type="match status" value="1"/>
</dbReference>
<keyword evidence="1" id="KW-0479">Metal-binding</keyword>
<dbReference type="Gene3D" id="3.10.180.10">
    <property type="entry name" value="2,3-Dihydroxybiphenyl 1,2-Dioxygenase, domain 1"/>
    <property type="match status" value="1"/>
</dbReference>
<evidence type="ECO:0000259" key="2">
    <source>
        <dbReference type="PROSITE" id="PS51819"/>
    </source>
</evidence>
<dbReference type="SUPFAM" id="SSF54593">
    <property type="entry name" value="Glyoxalase/Bleomycin resistance protein/Dihydroxybiphenyl dioxygenase"/>
    <property type="match status" value="1"/>
</dbReference>
<name>A0A0F8Y3R7_9ZZZZ</name>
<evidence type="ECO:0000313" key="3">
    <source>
        <dbReference type="EMBL" id="KKK48839.1"/>
    </source>
</evidence>
<dbReference type="PANTHER" id="PTHR43048">
    <property type="entry name" value="METHYLMALONYL-COA EPIMERASE"/>
    <property type="match status" value="1"/>
</dbReference>
<dbReference type="GO" id="GO:0046491">
    <property type="term" value="P:L-methylmalonyl-CoA metabolic process"/>
    <property type="evidence" value="ECO:0007669"/>
    <property type="project" value="TreeGrafter"/>
</dbReference>
<dbReference type="GO" id="GO:0046872">
    <property type="term" value="F:metal ion binding"/>
    <property type="evidence" value="ECO:0007669"/>
    <property type="project" value="UniProtKB-KW"/>
</dbReference>
<dbReference type="GO" id="GO:0004493">
    <property type="term" value="F:methylmalonyl-CoA epimerase activity"/>
    <property type="evidence" value="ECO:0007669"/>
    <property type="project" value="TreeGrafter"/>
</dbReference>
<dbReference type="AlphaFoldDB" id="A0A0F8Y3R7"/>
<protein>
    <recommendedName>
        <fullName evidence="2">VOC domain-containing protein</fullName>
    </recommendedName>
</protein>
<comment type="caution">
    <text evidence="3">The sequence shown here is derived from an EMBL/GenBank/DDBJ whole genome shotgun (WGS) entry which is preliminary data.</text>
</comment>
<dbReference type="PANTHER" id="PTHR43048:SF3">
    <property type="entry name" value="METHYLMALONYL-COA EPIMERASE, MITOCHONDRIAL"/>
    <property type="match status" value="1"/>
</dbReference>
<gene>
    <name evidence="3" type="ORF">LCGC14_3141080</name>
</gene>
<dbReference type="InterPro" id="IPR051785">
    <property type="entry name" value="MMCE/EMCE_epimerase"/>
</dbReference>
<accession>A0A0F8Y3R7</accession>
<dbReference type="PROSITE" id="PS51819">
    <property type="entry name" value="VOC"/>
    <property type="match status" value="1"/>
</dbReference>
<dbReference type="InterPro" id="IPR037523">
    <property type="entry name" value="VOC_core"/>
</dbReference>
<proteinExistence type="predicted"/>
<evidence type="ECO:0000256" key="1">
    <source>
        <dbReference type="ARBA" id="ARBA00022723"/>
    </source>
</evidence>
<organism evidence="3">
    <name type="scientific">marine sediment metagenome</name>
    <dbReference type="NCBI Taxonomy" id="412755"/>
    <lineage>
        <taxon>unclassified sequences</taxon>
        <taxon>metagenomes</taxon>
        <taxon>ecological metagenomes</taxon>
    </lineage>
</organism>
<dbReference type="InterPro" id="IPR029068">
    <property type="entry name" value="Glyas_Bleomycin-R_OHBP_Dase"/>
</dbReference>
<dbReference type="EMBL" id="LAZR01068865">
    <property type="protein sequence ID" value="KKK48839.1"/>
    <property type="molecule type" value="Genomic_DNA"/>
</dbReference>
<reference evidence="3" key="1">
    <citation type="journal article" date="2015" name="Nature">
        <title>Complex archaea that bridge the gap between prokaryotes and eukaryotes.</title>
        <authorList>
            <person name="Spang A."/>
            <person name="Saw J.H."/>
            <person name="Jorgensen S.L."/>
            <person name="Zaremba-Niedzwiedzka K."/>
            <person name="Martijn J."/>
            <person name="Lind A.E."/>
            <person name="van Eijk R."/>
            <person name="Schleper C."/>
            <person name="Guy L."/>
            <person name="Ettema T.J."/>
        </authorList>
    </citation>
    <scope>NUCLEOTIDE SEQUENCE</scope>
</reference>
<feature type="domain" description="VOC" evidence="2">
    <location>
        <begin position="2"/>
        <end position="132"/>
    </location>
</feature>
<sequence length="132" mass="15107">MKLHHIGIAVKDIKKSIKHHEKVLGYKLSSEIVFDSIQKCNVAMLHHPDDNKVGIELVEPVGEDAPVVNHLKKNIHLYQLAYEVENIEEVLSKARQNGSIIISKPEPSVLFNQKKIAFIFTPDRYIIEFVEK</sequence>